<comment type="caution">
    <text evidence="8">The sequence shown here is derived from an EMBL/GenBank/DDBJ whole genome shotgun (WGS) entry which is preliminary data.</text>
</comment>
<feature type="transmembrane region" description="Helical" evidence="6">
    <location>
        <begin position="232"/>
        <end position="255"/>
    </location>
</feature>
<dbReference type="SUPFAM" id="SSF103481">
    <property type="entry name" value="Multidrug resistance efflux transporter EmrE"/>
    <property type="match status" value="1"/>
</dbReference>
<feature type="transmembrane region" description="Helical" evidence="6">
    <location>
        <begin position="168"/>
        <end position="187"/>
    </location>
</feature>
<dbReference type="InterPro" id="IPR050638">
    <property type="entry name" value="AA-Vitamin_Transporters"/>
</dbReference>
<evidence type="ECO:0000256" key="2">
    <source>
        <dbReference type="ARBA" id="ARBA00022475"/>
    </source>
</evidence>
<evidence type="ECO:0000313" key="8">
    <source>
        <dbReference type="EMBL" id="TWT50759.1"/>
    </source>
</evidence>
<keyword evidence="5 6" id="KW-0472">Membrane</keyword>
<feature type="transmembrane region" description="Helical" evidence="6">
    <location>
        <begin position="207"/>
        <end position="225"/>
    </location>
</feature>
<sequence length="294" mass="32212">MLDYLKLHCVILMWGMTAVLGKLIDLTATELVITRSGLAALVLGTLLRSRMMIQPKIAMLMIGNGMILGAHWITFFVAVKISSVSVCMIGMATVSFWTALLEPMMIRRVRFVPANLILGLIGGMGVALIYGSETQFQSGIVVALGSAVLACVFSIFNGQLFDLAPTRVIVSYQMVGSSILCASVLGLSEINQWGLGSEHWLLTPMQWVWIAILVLVCTIFAYGLYISLLQRLSVFTINFANNLEPIYGIILGALLFRDHEYLSPSFYTGAFIIVVAVMLQPWLTRSSTPQHAVA</sequence>
<keyword evidence="9" id="KW-1185">Reference proteome</keyword>
<dbReference type="EMBL" id="SJPI01000002">
    <property type="protein sequence ID" value="TWT50759.1"/>
    <property type="molecule type" value="Genomic_DNA"/>
</dbReference>
<evidence type="ECO:0000256" key="3">
    <source>
        <dbReference type="ARBA" id="ARBA00022692"/>
    </source>
</evidence>
<evidence type="ECO:0000256" key="4">
    <source>
        <dbReference type="ARBA" id="ARBA00022989"/>
    </source>
</evidence>
<evidence type="ECO:0000256" key="6">
    <source>
        <dbReference type="SAM" id="Phobius"/>
    </source>
</evidence>
<comment type="subcellular location">
    <subcellularLocation>
        <location evidence="1">Cell membrane</location>
        <topology evidence="1">Multi-pass membrane protein</topology>
    </subcellularLocation>
</comment>
<evidence type="ECO:0000259" key="7">
    <source>
        <dbReference type="Pfam" id="PF00892"/>
    </source>
</evidence>
<dbReference type="RefSeq" id="WP_242632106.1">
    <property type="nucleotide sequence ID" value="NZ_SJPI01000002.1"/>
</dbReference>
<evidence type="ECO:0000313" key="9">
    <source>
        <dbReference type="Proteomes" id="UP000316598"/>
    </source>
</evidence>
<protein>
    <submittedName>
        <fullName evidence="8">EamA-like transporter family protein</fullName>
    </submittedName>
</protein>
<dbReference type="Pfam" id="PF00892">
    <property type="entry name" value="EamA"/>
    <property type="match status" value="1"/>
</dbReference>
<feature type="transmembrane region" description="Helical" evidence="6">
    <location>
        <begin position="7"/>
        <end position="24"/>
    </location>
</feature>
<evidence type="ECO:0000256" key="5">
    <source>
        <dbReference type="ARBA" id="ARBA00023136"/>
    </source>
</evidence>
<name>A0A5C5WKX9_9BACT</name>
<dbReference type="InterPro" id="IPR000620">
    <property type="entry name" value="EamA_dom"/>
</dbReference>
<evidence type="ECO:0000256" key="1">
    <source>
        <dbReference type="ARBA" id="ARBA00004651"/>
    </source>
</evidence>
<dbReference type="PANTHER" id="PTHR32322">
    <property type="entry name" value="INNER MEMBRANE TRANSPORTER"/>
    <property type="match status" value="1"/>
</dbReference>
<dbReference type="InterPro" id="IPR037185">
    <property type="entry name" value="EmrE-like"/>
</dbReference>
<feature type="transmembrane region" description="Helical" evidence="6">
    <location>
        <begin position="112"/>
        <end position="130"/>
    </location>
</feature>
<reference evidence="8 9" key="1">
    <citation type="submission" date="2019-02" db="EMBL/GenBank/DDBJ databases">
        <title>Deep-cultivation of Planctomycetes and their phenomic and genomic characterization uncovers novel biology.</title>
        <authorList>
            <person name="Wiegand S."/>
            <person name="Jogler M."/>
            <person name="Boedeker C."/>
            <person name="Pinto D."/>
            <person name="Vollmers J."/>
            <person name="Rivas-Marin E."/>
            <person name="Kohn T."/>
            <person name="Peeters S.H."/>
            <person name="Heuer A."/>
            <person name="Rast P."/>
            <person name="Oberbeckmann S."/>
            <person name="Bunk B."/>
            <person name="Jeske O."/>
            <person name="Meyerdierks A."/>
            <person name="Storesund J.E."/>
            <person name="Kallscheuer N."/>
            <person name="Luecker S."/>
            <person name="Lage O.M."/>
            <person name="Pohl T."/>
            <person name="Merkel B.J."/>
            <person name="Hornburger P."/>
            <person name="Mueller R.-W."/>
            <person name="Bruemmer F."/>
            <person name="Labrenz M."/>
            <person name="Spormann A.M."/>
            <person name="Op Den Camp H."/>
            <person name="Overmann J."/>
            <person name="Amann R."/>
            <person name="Jetten M.S.M."/>
            <person name="Mascher T."/>
            <person name="Medema M.H."/>
            <person name="Devos D.P."/>
            <person name="Kaster A.-K."/>
            <person name="Ovreas L."/>
            <person name="Rohde M."/>
            <person name="Galperin M.Y."/>
            <person name="Jogler C."/>
        </authorList>
    </citation>
    <scope>NUCLEOTIDE SEQUENCE [LARGE SCALE GENOMIC DNA]</scope>
    <source>
        <strain evidence="8 9">Pla22</strain>
    </source>
</reference>
<organism evidence="8 9">
    <name type="scientific">Rubripirellula amarantea</name>
    <dbReference type="NCBI Taxonomy" id="2527999"/>
    <lineage>
        <taxon>Bacteria</taxon>
        <taxon>Pseudomonadati</taxon>
        <taxon>Planctomycetota</taxon>
        <taxon>Planctomycetia</taxon>
        <taxon>Pirellulales</taxon>
        <taxon>Pirellulaceae</taxon>
        <taxon>Rubripirellula</taxon>
    </lineage>
</organism>
<keyword evidence="4 6" id="KW-1133">Transmembrane helix</keyword>
<dbReference type="GO" id="GO:0005886">
    <property type="term" value="C:plasma membrane"/>
    <property type="evidence" value="ECO:0007669"/>
    <property type="project" value="UniProtKB-SubCell"/>
</dbReference>
<dbReference type="Proteomes" id="UP000316598">
    <property type="component" value="Unassembled WGS sequence"/>
</dbReference>
<keyword evidence="3 6" id="KW-0812">Transmembrane</keyword>
<dbReference type="AlphaFoldDB" id="A0A5C5WKX9"/>
<feature type="domain" description="EamA" evidence="7">
    <location>
        <begin position="138"/>
        <end position="279"/>
    </location>
</feature>
<dbReference type="PANTHER" id="PTHR32322:SF18">
    <property type="entry name" value="S-ADENOSYLMETHIONINE_S-ADENOSYLHOMOCYSTEINE TRANSPORTER"/>
    <property type="match status" value="1"/>
</dbReference>
<gene>
    <name evidence="8" type="ORF">Pla22_35020</name>
</gene>
<keyword evidence="2" id="KW-1003">Cell membrane</keyword>
<proteinExistence type="predicted"/>
<accession>A0A5C5WKX9</accession>
<feature type="transmembrane region" description="Helical" evidence="6">
    <location>
        <begin position="136"/>
        <end position="156"/>
    </location>
</feature>
<feature type="transmembrane region" description="Helical" evidence="6">
    <location>
        <begin position="261"/>
        <end position="279"/>
    </location>
</feature>
<feature type="transmembrane region" description="Helical" evidence="6">
    <location>
        <begin position="59"/>
        <end position="77"/>
    </location>
</feature>